<feature type="region of interest" description="Disordered" evidence="4">
    <location>
        <begin position="171"/>
        <end position="208"/>
    </location>
</feature>
<dbReference type="GO" id="GO:0031138">
    <property type="term" value="P:negative regulation of conjugation with cellular fusion"/>
    <property type="evidence" value="ECO:0007669"/>
    <property type="project" value="EnsemblFungi"/>
</dbReference>
<dbReference type="GO" id="GO:0000122">
    <property type="term" value="P:negative regulation of transcription by RNA polymerase II"/>
    <property type="evidence" value="ECO:0007669"/>
    <property type="project" value="EnsemblFungi"/>
</dbReference>
<dbReference type="Proteomes" id="UP000070544">
    <property type="component" value="Unassembled WGS sequence"/>
</dbReference>
<feature type="domain" description="RRM" evidence="5">
    <location>
        <begin position="99"/>
        <end position="172"/>
    </location>
</feature>
<feature type="domain" description="RRM" evidence="5">
    <location>
        <begin position="304"/>
        <end position="376"/>
    </location>
</feature>
<protein>
    <recommendedName>
        <fullName evidence="5">RRM domain-containing protein</fullName>
    </recommendedName>
</protein>
<feature type="domain" description="RRM" evidence="5">
    <location>
        <begin position="9"/>
        <end position="82"/>
    </location>
</feature>
<evidence type="ECO:0000256" key="4">
    <source>
        <dbReference type="SAM" id="MobiDB-lite"/>
    </source>
</evidence>
<dbReference type="InterPro" id="IPR035979">
    <property type="entry name" value="RBD_domain_sf"/>
</dbReference>
<dbReference type="EMBL" id="KQ965732">
    <property type="protein sequence ID" value="KXS21668.1"/>
    <property type="molecule type" value="Genomic_DNA"/>
</dbReference>
<dbReference type="InterPro" id="IPR039171">
    <property type="entry name" value="Cwc2/Slt11"/>
</dbReference>
<dbReference type="PANTHER" id="PTHR14089">
    <property type="entry name" value="PRE-MRNA-SPLICING FACTOR RBM22"/>
    <property type="match status" value="1"/>
</dbReference>
<dbReference type="Gene3D" id="3.30.70.330">
    <property type="match status" value="4"/>
</dbReference>
<evidence type="ECO:0000256" key="3">
    <source>
        <dbReference type="PROSITE-ProRule" id="PRU00176"/>
    </source>
</evidence>
<evidence type="ECO:0000259" key="5">
    <source>
        <dbReference type="PROSITE" id="PS50102"/>
    </source>
</evidence>
<dbReference type="GO" id="GO:0003729">
    <property type="term" value="F:mRNA binding"/>
    <property type="evidence" value="ECO:0007669"/>
    <property type="project" value="EnsemblFungi"/>
</dbReference>
<reference evidence="6 7" key="1">
    <citation type="journal article" date="2015" name="Genome Biol. Evol.">
        <title>Phylogenomic analyses indicate that early fungi evolved digesting cell walls of algal ancestors of land plants.</title>
        <authorList>
            <person name="Chang Y."/>
            <person name="Wang S."/>
            <person name="Sekimoto S."/>
            <person name="Aerts A.L."/>
            <person name="Choi C."/>
            <person name="Clum A."/>
            <person name="LaButti K.M."/>
            <person name="Lindquist E.A."/>
            <person name="Yee Ngan C."/>
            <person name="Ohm R.A."/>
            <person name="Salamov A.A."/>
            <person name="Grigoriev I.V."/>
            <person name="Spatafora J.W."/>
            <person name="Berbee M.L."/>
        </authorList>
    </citation>
    <scope>NUCLEOTIDE SEQUENCE [LARGE SCALE GENOMIC DNA]</scope>
    <source>
        <strain evidence="6 7">JEL478</strain>
    </source>
</reference>
<dbReference type="STRING" id="1344416.A0A139AY46"/>
<dbReference type="PROSITE" id="PS50102">
    <property type="entry name" value="RRM"/>
    <property type="match status" value="4"/>
</dbReference>
<dbReference type="SUPFAM" id="SSF54928">
    <property type="entry name" value="RNA-binding domain, RBD"/>
    <property type="match status" value="4"/>
</dbReference>
<organism evidence="6 7">
    <name type="scientific">Gonapodya prolifera (strain JEL478)</name>
    <name type="common">Monoblepharis prolifera</name>
    <dbReference type="NCBI Taxonomy" id="1344416"/>
    <lineage>
        <taxon>Eukaryota</taxon>
        <taxon>Fungi</taxon>
        <taxon>Fungi incertae sedis</taxon>
        <taxon>Chytridiomycota</taxon>
        <taxon>Chytridiomycota incertae sedis</taxon>
        <taxon>Monoblepharidomycetes</taxon>
        <taxon>Monoblepharidales</taxon>
        <taxon>Gonapodyaceae</taxon>
        <taxon>Gonapodya</taxon>
    </lineage>
</organism>
<evidence type="ECO:0000256" key="1">
    <source>
        <dbReference type="ARBA" id="ARBA00022737"/>
    </source>
</evidence>
<accession>A0A139AY46</accession>
<dbReference type="Pfam" id="PF00076">
    <property type="entry name" value="RRM_1"/>
    <property type="match status" value="2"/>
</dbReference>
<feature type="compositionally biased region" description="Polar residues" evidence="4">
    <location>
        <begin position="426"/>
        <end position="437"/>
    </location>
</feature>
<sequence length="458" mass="49983">MTSARQDQRTVYLGNLPANVTIEDILNNVRTGMVEQAKVLEEKNCAFVTFLDASAALSFYNDCSSRHLIINSQEIKVGWGKPILPSASIISAVAQGASRNVFIGNIDETITDDFLKEDLSRFGQIDQIKVLPEKRIAFIHMAGIASAVKAVQAMQMEDKWSGRRINYGRDRCAPSKLSGGGPGHAPIHSHSNGPPQPPIPLPHIGNGPAPNGNRTVYLGGLPPETTVRELCDNIRGGLLQHVKYFPDKGIGFVTFMSADAAALFNHRSTQEGLVIHGKRIKIGWGKGIPIPQNVLAAVREGATRNAFLGNIDTDVVDEDSLRREFQEFGEIEMINIIAEKSIAFVNFTDIANAIKAVEAKRADPNYSRYRINYGKDRCANPPKPATIGSLVHGLTSTVPQNGGQYDDVRGVMHRSTAGTSMPFPIQQPSFALSNQGRQPRDMPPGRWTVPSFDGYPGY</sequence>
<dbReference type="GO" id="GO:0010494">
    <property type="term" value="C:cytoplasmic stress granule"/>
    <property type="evidence" value="ECO:0007669"/>
    <property type="project" value="TreeGrafter"/>
</dbReference>
<gene>
    <name evidence="6" type="ORF">M427DRAFT_93351</name>
</gene>
<dbReference type="OMA" id="YGRDRCA"/>
<dbReference type="InterPro" id="IPR012677">
    <property type="entry name" value="Nucleotide-bd_a/b_plait_sf"/>
</dbReference>
<dbReference type="SMART" id="SM00360">
    <property type="entry name" value="RRM"/>
    <property type="match status" value="4"/>
</dbReference>
<dbReference type="InterPro" id="IPR000504">
    <property type="entry name" value="RRM_dom"/>
</dbReference>
<evidence type="ECO:0000256" key="2">
    <source>
        <dbReference type="ARBA" id="ARBA00022884"/>
    </source>
</evidence>
<dbReference type="OrthoDB" id="6407164at2759"/>
<evidence type="ECO:0000313" key="7">
    <source>
        <dbReference type="Proteomes" id="UP000070544"/>
    </source>
</evidence>
<dbReference type="GO" id="GO:0000398">
    <property type="term" value="P:mRNA splicing, via spliceosome"/>
    <property type="evidence" value="ECO:0007669"/>
    <property type="project" value="TreeGrafter"/>
</dbReference>
<dbReference type="AlphaFoldDB" id="A0A139AY46"/>
<keyword evidence="2 3" id="KW-0694">RNA-binding</keyword>
<dbReference type="PANTHER" id="PTHR14089:SF8">
    <property type="entry name" value="RNA-BINDING PROTEIN MRN1"/>
    <property type="match status" value="1"/>
</dbReference>
<dbReference type="GO" id="GO:0008266">
    <property type="term" value="F:poly(U) RNA binding"/>
    <property type="evidence" value="ECO:0007669"/>
    <property type="project" value="EnsemblFungi"/>
</dbReference>
<dbReference type="FunFam" id="3.30.70.330:FF:000120">
    <property type="entry name" value="Negative regulator of differentiation 1"/>
    <property type="match status" value="2"/>
</dbReference>
<feature type="region of interest" description="Disordered" evidence="4">
    <location>
        <begin position="419"/>
        <end position="458"/>
    </location>
</feature>
<evidence type="ECO:0000313" key="6">
    <source>
        <dbReference type="EMBL" id="KXS21668.1"/>
    </source>
</evidence>
<keyword evidence="7" id="KW-1185">Reference proteome</keyword>
<feature type="domain" description="RRM" evidence="5">
    <location>
        <begin position="214"/>
        <end position="287"/>
    </location>
</feature>
<name>A0A139AY46_GONPJ</name>
<keyword evidence="1" id="KW-0677">Repeat</keyword>
<proteinExistence type="predicted"/>